<dbReference type="InterPro" id="IPR036873">
    <property type="entry name" value="Rhodanese-like_dom_sf"/>
</dbReference>
<dbReference type="PROSITE" id="PS50206">
    <property type="entry name" value="RHODANESE_3"/>
    <property type="match status" value="1"/>
</dbReference>
<name>A0A9D5JZJ8_9BACT</name>
<dbReference type="GO" id="GO:0016491">
    <property type="term" value="F:oxidoreductase activity"/>
    <property type="evidence" value="ECO:0007669"/>
    <property type="project" value="InterPro"/>
</dbReference>
<comment type="caution">
    <text evidence="2">The sequence shown here is derived from an EMBL/GenBank/DDBJ whole genome shotgun (WGS) entry which is preliminary data.</text>
</comment>
<dbReference type="InterPro" id="IPR012347">
    <property type="entry name" value="Ferritin-like"/>
</dbReference>
<dbReference type="Pfam" id="PF00581">
    <property type="entry name" value="Rhodanese"/>
    <property type="match status" value="1"/>
</dbReference>
<evidence type="ECO:0000259" key="1">
    <source>
        <dbReference type="PROSITE" id="PS50206"/>
    </source>
</evidence>
<dbReference type="PANTHER" id="PTHR43031:SF1">
    <property type="entry name" value="PYRIDINE NUCLEOTIDE-DISULPHIDE OXIDOREDUCTASE"/>
    <property type="match status" value="1"/>
</dbReference>
<dbReference type="Pfam" id="PF02915">
    <property type="entry name" value="Rubrerythrin"/>
    <property type="match status" value="1"/>
</dbReference>
<dbReference type="Gene3D" id="3.40.250.10">
    <property type="entry name" value="Rhodanese-like domain"/>
    <property type="match status" value="1"/>
</dbReference>
<organism evidence="2 3">
    <name type="scientific">candidate division KSB3 bacterium</name>
    <dbReference type="NCBI Taxonomy" id="2044937"/>
    <lineage>
        <taxon>Bacteria</taxon>
        <taxon>candidate division KSB3</taxon>
    </lineage>
</organism>
<dbReference type="SUPFAM" id="SSF47240">
    <property type="entry name" value="Ferritin-like"/>
    <property type="match status" value="1"/>
</dbReference>
<feature type="domain" description="Rhodanese" evidence="1">
    <location>
        <begin position="34"/>
        <end position="118"/>
    </location>
</feature>
<accession>A0A9D5JZJ8</accession>
<dbReference type="PANTHER" id="PTHR43031">
    <property type="entry name" value="FAD-DEPENDENT OXIDOREDUCTASE"/>
    <property type="match status" value="1"/>
</dbReference>
<reference evidence="2" key="1">
    <citation type="submission" date="2019-11" db="EMBL/GenBank/DDBJ databases">
        <title>Microbial mats filling the niche in hypersaline microbial mats.</title>
        <authorList>
            <person name="Wong H.L."/>
            <person name="Macleod F.I."/>
            <person name="White R.A. III"/>
            <person name="Burns B.P."/>
        </authorList>
    </citation>
    <scope>NUCLEOTIDE SEQUENCE</scope>
    <source>
        <strain evidence="2">Rbin_158</strain>
    </source>
</reference>
<gene>
    <name evidence="2" type="ORF">GF339_21155</name>
</gene>
<dbReference type="InterPro" id="IPR001763">
    <property type="entry name" value="Rhodanese-like_dom"/>
</dbReference>
<evidence type="ECO:0000313" key="3">
    <source>
        <dbReference type="Proteomes" id="UP000649604"/>
    </source>
</evidence>
<dbReference type="CDD" id="cd00158">
    <property type="entry name" value="RHOD"/>
    <property type="match status" value="1"/>
</dbReference>
<sequence length="285" mass="31909">MEMERDLIMRWKQFLTPAASMSPQEAQQYIADHDEGSFTILDVRQPKEYKEEHLPGSTLIPLPELNDRLAELEKEKPIIVYCAVGGRSRMAAQLLAGQDFKEVYNLKGGIKAWQGQKAVGPAEAGMASLRGDETPEEILILAYGLEGGLEGFYREMGPQAENQETTDLFAHLASFEDSHKQKLFAAYQAYDASVTDRAAFETQVVEQKMEGGITLGEFLDLNAPAMQTTQEILDIAMMIEAQALDLYSRYAEKSQQEATQAVLFDIAQEEKRHLKAIGELKEKLL</sequence>
<dbReference type="SMART" id="SM00450">
    <property type="entry name" value="RHOD"/>
    <property type="match status" value="1"/>
</dbReference>
<dbReference type="InterPro" id="IPR050229">
    <property type="entry name" value="GlpE_sulfurtransferase"/>
</dbReference>
<dbReference type="EMBL" id="WJJP01000688">
    <property type="protein sequence ID" value="MBD3327109.1"/>
    <property type="molecule type" value="Genomic_DNA"/>
</dbReference>
<dbReference type="SUPFAM" id="SSF52821">
    <property type="entry name" value="Rhodanese/Cell cycle control phosphatase"/>
    <property type="match status" value="1"/>
</dbReference>
<dbReference type="InterPro" id="IPR003251">
    <property type="entry name" value="Rr_diiron-bd_dom"/>
</dbReference>
<proteinExistence type="predicted"/>
<dbReference type="AlphaFoldDB" id="A0A9D5JZJ8"/>
<dbReference type="GO" id="GO:0046872">
    <property type="term" value="F:metal ion binding"/>
    <property type="evidence" value="ECO:0007669"/>
    <property type="project" value="InterPro"/>
</dbReference>
<protein>
    <submittedName>
        <fullName evidence="2">Sulfurtransferase</fullName>
    </submittedName>
</protein>
<dbReference type="Gene3D" id="1.20.1260.10">
    <property type="match status" value="1"/>
</dbReference>
<dbReference type="CDD" id="cd01045">
    <property type="entry name" value="Ferritin_like_AB"/>
    <property type="match status" value="1"/>
</dbReference>
<evidence type="ECO:0000313" key="2">
    <source>
        <dbReference type="EMBL" id="MBD3327109.1"/>
    </source>
</evidence>
<dbReference type="InterPro" id="IPR009078">
    <property type="entry name" value="Ferritin-like_SF"/>
</dbReference>
<dbReference type="Proteomes" id="UP000649604">
    <property type="component" value="Unassembled WGS sequence"/>
</dbReference>